<protein>
    <recommendedName>
        <fullName evidence="6 7">Methionine aminopeptidase</fullName>
        <shortName evidence="6">MAP</shortName>
        <shortName evidence="6">MetAP</shortName>
        <ecNumber evidence="6 7">3.4.11.18</ecNumber>
    </recommendedName>
    <alternativeName>
        <fullName evidence="6">Peptidase M</fullName>
    </alternativeName>
</protein>
<comment type="similarity">
    <text evidence="6">Belongs to the peptidase M24A family. Methionine aminopeptidase type 1 subfamily.</text>
</comment>
<evidence type="ECO:0000256" key="7">
    <source>
        <dbReference type="RuleBase" id="RU003653"/>
    </source>
</evidence>
<dbReference type="InterPro" id="IPR001714">
    <property type="entry name" value="Pept_M24_MAP"/>
</dbReference>
<dbReference type="GO" id="GO:0070006">
    <property type="term" value="F:metalloaminopeptidase activity"/>
    <property type="evidence" value="ECO:0007669"/>
    <property type="project" value="UniProtKB-UniRule"/>
</dbReference>
<organism evidence="9 10">
    <name type="scientific">Peredibacter starrii</name>
    <dbReference type="NCBI Taxonomy" id="28202"/>
    <lineage>
        <taxon>Bacteria</taxon>
        <taxon>Pseudomonadati</taxon>
        <taxon>Bdellovibrionota</taxon>
        <taxon>Bacteriovoracia</taxon>
        <taxon>Bacteriovoracales</taxon>
        <taxon>Bacteriovoracaceae</taxon>
        <taxon>Peredibacter</taxon>
    </lineage>
</organism>
<keyword evidence="5 6" id="KW-0378">Hydrolase</keyword>
<feature type="binding site" evidence="6">
    <location>
        <position position="95"/>
    </location>
    <ligand>
        <name>a divalent metal cation</name>
        <dbReference type="ChEBI" id="CHEBI:60240"/>
        <label>1</label>
    </ligand>
</feature>
<dbReference type="HAMAP" id="MF_01974">
    <property type="entry name" value="MetAP_1"/>
    <property type="match status" value="1"/>
</dbReference>
<sequence length="261" mass="29173">MITIKSAREIEVMREAGKMAAKTLHFLGKNLKIGMSTEDINKMCHEYTINRGGIPATLGYHGFPKSLCTSRNEVICHGIPSEKEFLKNGDIINLDVTTIWKGFHGDTNYTFLVGDVKPEVKKLVEITQQCMMAGISVCKPGARIGDIGAVIEEMAHDNGYSVVHEYCGHGIGRKFHEEPQIVHVGKKGTGVEMRPGMTFTVEPMINLGKRHCKLLDDEWTVVTKDKSWSAQFEHTILITESGHEILTQFSPEEWTEADDKI</sequence>
<feature type="binding site" evidence="6">
    <location>
        <position position="169"/>
    </location>
    <ligand>
        <name>a divalent metal cation</name>
        <dbReference type="ChEBI" id="CHEBI:60240"/>
        <label>2</label>
        <note>catalytic</note>
    </ligand>
</feature>
<accession>A0AAX4HSF3</accession>
<dbReference type="Gene3D" id="3.90.230.10">
    <property type="entry name" value="Creatinase/methionine aminopeptidase superfamily"/>
    <property type="match status" value="1"/>
</dbReference>
<evidence type="ECO:0000256" key="3">
    <source>
        <dbReference type="ARBA" id="ARBA00022670"/>
    </source>
</evidence>
<evidence type="ECO:0000313" key="9">
    <source>
        <dbReference type="EMBL" id="WPU66197.1"/>
    </source>
</evidence>
<evidence type="ECO:0000256" key="6">
    <source>
        <dbReference type="HAMAP-Rule" id="MF_01974"/>
    </source>
</evidence>
<reference evidence="9 10" key="1">
    <citation type="submission" date="2023-11" db="EMBL/GenBank/DDBJ databases">
        <title>Peredibacter starrii A3.12.</title>
        <authorList>
            <person name="Mitchell R.J."/>
        </authorList>
    </citation>
    <scope>NUCLEOTIDE SEQUENCE [LARGE SCALE GENOMIC DNA]</scope>
    <source>
        <strain evidence="9 10">A3.12</strain>
    </source>
</reference>
<dbReference type="EC" id="3.4.11.18" evidence="6 7"/>
<dbReference type="RefSeq" id="WP_321398162.1">
    <property type="nucleotide sequence ID" value="NZ_CP139487.1"/>
</dbReference>
<comment type="catalytic activity">
    <reaction evidence="6 7">
        <text>Release of N-terminal amino acids, preferentially methionine, from peptides and arylamides.</text>
        <dbReference type="EC" id="3.4.11.18"/>
    </reaction>
</comment>
<comment type="function">
    <text evidence="1 6">Removes the N-terminal methionine from nascent proteins. The N-terminal methionine is often cleaved when the second residue in the primary sequence is small and uncharged (Met-Ala-, Cys, Gly, Pro, Ser, Thr, or Val). Requires deformylation of the N(alpha)-formylated initiator methionine before it can be hydrolyzed.</text>
</comment>
<feature type="binding site" evidence="6">
    <location>
        <position position="233"/>
    </location>
    <ligand>
        <name>a divalent metal cation</name>
        <dbReference type="ChEBI" id="CHEBI:60240"/>
        <label>2</label>
        <note>catalytic</note>
    </ligand>
</feature>
<dbReference type="InterPro" id="IPR036005">
    <property type="entry name" value="Creatinase/aminopeptidase-like"/>
</dbReference>
<evidence type="ECO:0000256" key="1">
    <source>
        <dbReference type="ARBA" id="ARBA00002521"/>
    </source>
</evidence>
<dbReference type="PANTHER" id="PTHR43330">
    <property type="entry name" value="METHIONINE AMINOPEPTIDASE"/>
    <property type="match status" value="1"/>
</dbReference>
<evidence type="ECO:0000256" key="4">
    <source>
        <dbReference type="ARBA" id="ARBA00022723"/>
    </source>
</evidence>
<feature type="binding site" evidence="6">
    <location>
        <position position="77"/>
    </location>
    <ligand>
        <name>substrate</name>
    </ligand>
</feature>
<proteinExistence type="inferred from homology"/>
<evidence type="ECO:0000313" key="10">
    <source>
        <dbReference type="Proteomes" id="UP001324634"/>
    </source>
</evidence>
<dbReference type="PROSITE" id="PS00680">
    <property type="entry name" value="MAP_1"/>
    <property type="match status" value="1"/>
</dbReference>
<dbReference type="GO" id="GO:0004239">
    <property type="term" value="F:initiator methionyl aminopeptidase activity"/>
    <property type="evidence" value="ECO:0007669"/>
    <property type="project" value="UniProtKB-UniRule"/>
</dbReference>
<dbReference type="CDD" id="cd01086">
    <property type="entry name" value="MetAP1"/>
    <property type="match status" value="1"/>
</dbReference>
<evidence type="ECO:0000259" key="8">
    <source>
        <dbReference type="Pfam" id="PF00557"/>
    </source>
</evidence>
<feature type="binding site" evidence="6">
    <location>
        <position position="106"/>
    </location>
    <ligand>
        <name>a divalent metal cation</name>
        <dbReference type="ChEBI" id="CHEBI:60240"/>
        <label>2</label>
        <note>catalytic</note>
    </ligand>
</feature>
<gene>
    <name evidence="6 9" type="primary">map</name>
    <name evidence="9" type="ORF">SOO65_05510</name>
</gene>
<dbReference type="Proteomes" id="UP001324634">
    <property type="component" value="Chromosome"/>
</dbReference>
<dbReference type="PANTHER" id="PTHR43330:SF8">
    <property type="entry name" value="METHIONINE AMINOPEPTIDASE 1D, MITOCHONDRIAL"/>
    <property type="match status" value="1"/>
</dbReference>
<comment type="cofactor">
    <cofactor evidence="6">
        <name>Co(2+)</name>
        <dbReference type="ChEBI" id="CHEBI:48828"/>
    </cofactor>
    <cofactor evidence="6">
        <name>Zn(2+)</name>
        <dbReference type="ChEBI" id="CHEBI:29105"/>
    </cofactor>
    <cofactor evidence="6">
        <name>Mn(2+)</name>
        <dbReference type="ChEBI" id="CHEBI:29035"/>
    </cofactor>
    <cofactor evidence="6">
        <name>Fe(2+)</name>
        <dbReference type="ChEBI" id="CHEBI:29033"/>
    </cofactor>
    <text evidence="6">Binds 2 divalent metal cations per subunit. Has a high-affinity and a low affinity metal-binding site. The true nature of the physiological cofactor is under debate. The enzyme is active with cobalt, zinc, manganese or divalent iron ions. Most likely, methionine aminopeptidases function as mononuclear Fe(2+)-metalloproteases under physiological conditions, and the catalytically relevant metal-binding site has been assigned to the histidine-containing high-affinity site.</text>
</comment>
<dbReference type="AlphaFoldDB" id="A0AAX4HSF3"/>
<dbReference type="Pfam" id="PF00557">
    <property type="entry name" value="Peptidase_M24"/>
    <property type="match status" value="1"/>
</dbReference>
<keyword evidence="3 6" id="KW-0645">Protease</keyword>
<dbReference type="PRINTS" id="PR00599">
    <property type="entry name" value="MAPEPTIDASE"/>
</dbReference>
<dbReference type="GO" id="GO:0006508">
    <property type="term" value="P:proteolysis"/>
    <property type="evidence" value="ECO:0007669"/>
    <property type="project" value="UniProtKB-KW"/>
</dbReference>
<keyword evidence="10" id="KW-1185">Reference proteome</keyword>
<name>A0AAX4HSF3_9BACT</name>
<dbReference type="EMBL" id="CP139487">
    <property type="protein sequence ID" value="WPU66197.1"/>
    <property type="molecule type" value="Genomic_DNA"/>
</dbReference>
<feature type="binding site" evidence="6">
    <location>
        <position position="176"/>
    </location>
    <ligand>
        <name>substrate</name>
    </ligand>
</feature>
<dbReference type="NCBIfam" id="TIGR00500">
    <property type="entry name" value="met_pdase_I"/>
    <property type="match status" value="1"/>
</dbReference>
<dbReference type="SUPFAM" id="SSF55920">
    <property type="entry name" value="Creatinase/aminopeptidase"/>
    <property type="match status" value="1"/>
</dbReference>
<evidence type="ECO:0000256" key="2">
    <source>
        <dbReference type="ARBA" id="ARBA00022438"/>
    </source>
</evidence>
<dbReference type="KEGG" id="psti:SOO65_05510"/>
<feature type="binding site" evidence="6">
    <location>
        <position position="106"/>
    </location>
    <ligand>
        <name>a divalent metal cation</name>
        <dbReference type="ChEBI" id="CHEBI:60240"/>
        <label>1</label>
    </ligand>
</feature>
<comment type="subunit">
    <text evidence="6">Monomer.</text>
</comment>
<dbReference type="InterPro" id="IPR002467">
    <property type="entry name" value="Pept_M24A_MAP1"/>
</dbReference>
<keyword evidence="2 6" id="KW-0031">Aminopeptidase</keyword>
<evidence type="ECO:0000256" key="5">
    <source>
        <dbReference type="ARBA" id="ARBA00022801"/>
    </source>
</evidence>
<feature type="binding site" evidence="6">
    <location>
        <position position="202"/>
    </location>
    <ligand>
        <name>a divalent metal cation</name>
        <dbReference type="ChEBI" id="CHEBI:60240"/>
        <label>2</label>
        <note>catalytic</note>
    </ligand>
</feature>
<feature type="domain" description="Peptidase M24" evidence="8">
    <location>
        <begin position="12"/>
        <end position="240"/>
    </location>
</feature>
<keyword evidence="4 6" id="KW-0479">Metal-binding</keyword>
<feature type="binding site" evidence="6">
    <location>
        <position position="233"/>
    </location>
    <ligand>
        <name>a divalent metal cation</name>
        <dbReference type="ChEBI" id="CHEBI:60240"/>
        <label>1</label>
    </ligand>
</feature>
<dbReference type="GO" id="GO:0046872">
    <property type="term" value="F:metal ion binding"/>
    <property type="evidence" value="ECO:0007669"/>
    <property type="project" value="UniProtKB-UniRule"/>
</dbReference>
<dbReference type="InterPro" id="IPR000994">
    <property type="entry name" value="Pept_M24"/>
</dbReference>